<dbReference type="PANTHER" id="PTHR46910">
    <property type="entry name" value="TRANSCRIPTION FACTOR PDR1"/>
    <property type="match status" value="1"/>
</dbReference>
<protein>
    <recommendedName>
        <fullName evidence="7">Zn(2)-C6 fungal-type domain-containing protein</fullName>
    </recommendedName>
</protein>
<accession>A0A1V6T8A9</accession>
<evidence type="ECO:0000256" key="4">
    <source>
        <dbReference type="ARBA" id="ARBA00023125"/>
    </source>
</evidence>
<evidence type="ECO:0000313" key="9">
    <source>
        <dbReference type="Proteomes" id="UP000191285"/>
    </source>
</evidence>
<dbReference type="AlphaFoldDB" id="A0A1V6T8A9"/>
<gene>
    <name evidence="8" type="ORF">PENSTE_c010G08741</name>
</gene>
<keyword evidence="9" id="KW-1185">Reference proteome</keyword>
<dbReference type="GO" id="GO:0006351">
    <property type="term" value="P:DNA-templated transcription"/>
    <property type="evidence" value="ECO:0007669"/>
    <property type="project" value="InterPro"/>
</dbReference>
<dbReference type="GO" id="GO:0008270">
    <property type="term" value="F:zinc ion binding"/>
    <property type="evidence" value="ECO:0007669"/>
    <property type="project" value="InterPro"/>
</dbReference>
<dbReference type="CDD" id="cd12148">
    <property type="entry name" value="fungal_TF_MHR"/>
    <property type="match status" value="1"/>
</dbReference>
<dbReference type="InterPro" id="IPR036864">
    <property type="entry name" value="Zn2-C6_fun-type_DNA-bd_sf"/>
</dbReference>
<name>A0A1V6T8A9_9EURO</name>
<dbReference type="SUPFAM" id="SSF57701">
    <property type="entry name" value="Zn2/Cys6 DNA-binding domain"/>
    <property type="match status" value="1"/>
</dbReference>
<sequence length="612" mass="69420">MPTPGPKFTACDACYQRKIQCDSRHPCNWCFHHQSDCTYIRASPRKRPRRKVKRDGLIDRVKRIDQRKEDAVSEGRSFPISARSFNLQAPLENDSAESANSTPPVLPPRIIHFAGWEIGNLQTGVLNLMPEGLQWIWSRTRLLVPFPTSQHAPWEKPRRATRAFSERAPELPEKSLLMNFFELYSKSPMHRIFPVISPLLFSHTVQAAYSQGQSPPTQSLSAQTCIFSFMAMVSSVHHLDPSYNAYQLPPIPREVYIAHASAAIPAFIQGPLNLDVLQASIILAFIFVLAGEVQRAIHYTSIASRFLLGTGAQVTTENLKYPVAQSSCLKQHLRNLFWTCYSLDKDLALRTGQPHCIRDDDCILDIPSKYKESLHLCLDHSPTGFDVNGVDPIFPCDLHLSKIKSQTFTTLYSHQALRKSDVDLIRSIRELDEELECWRTSFPESVRPQLSFSKRKFKPKNTYLALTHMNYYCCVNLIHLAGGRCSAWRSGSASMPETLDCLHSSLALSVEASRSLLLFLDDSEAQISAASFWNLLFYPMSAVITIFCNLLQDLHASTVRQDLHLLNLAEMAIMRLFLRRNNVFERTSDFRPVMESISALREHAQRAIEGQA</sequence>
<dbReference type="GO" id="GO:0000981">
    <property type="term" value="F:DNA-binding transcription factor activity, RNA polymerase II-specific"/>
    <property type="evidence" value="ECO:0007669"/>
    <property type="project" value="InterPro"/>
</dbReference>
<keyword evidence="2" id="KW-0479">Metal-binding</keyword>
<dbReference type="PANTHER" id="PTHR46910:SF37">
    <property type="entry name" value="ZN(II)2CYS6 TRANSCRIPTION FACTOR (EUROFUNG)"/>
    <property type="match status" value="1"/>
</dbReference>
<dbReference type="InterPro" id="IPR050987">
    <property type="entry name" value="AtrR-like"/>
</dbReference>
<dbReference type="PROSITE" id="PS50048">
    <property type="entry name" value="ZN2_CY6_FUNGAL_2"/>
    <property type="match status" value="1"/>
</dbReference>
<dbReference type="Pfam" id="PF04082">
    <property type="entry name" value="Fungal_trans"/>
    <property type="match status" value="1"/>
</dbReference>
<dbReference type="SMART" id="SM00066">
    <property type="entry name" value="GAL4"/>
    <property type="match status" value="1"/>
</dbReference>
<feature type="domain" description="Zn(2)-C6 fungal-type" evidence="7">
    <location>
        <begin position="10"/>
        <end position="39"/>
    </location>
</feature>
<evidence type="ECO:0000259" key="7">
    <source>
        <dbReference type="PROSITE" id="PS50048"/>
    </source>
</evidence>
<dbReference type="Pfam" id="PF00172">
    <property type="entry name" value="Zn_clus"/>
    <property type="match status" value="1"/>
</dbReference>
<dbReference type="GO" id="GO:0005634">
    <property type="term" value="C:nucleus"/>
    <property type="evidence" value="ECO:0007669"/>
    <property type="project" value="UniProtKB-SubCell"/>
</dbReference>
<evidence type="ECO:0000256" key="5">
    <source>
        <dbReference type="ARBA" id="ARBA00023163"/>
    </source>
</evidence>
<dbReference type="InterPro" id="IPR007219">
    <property type="entry name" value="XnlR_reg_dom"/>
</dbReference>
<dbReference type="OrthoDB" id="9993796at2759"/>
<reference evidence="9" key="1">
    <citation type="journal article" date="2017" name="Nat. Microbiol.">
        <title>Global analysis of biosynthetic gene clusters reveals vast potential of secondary metabolite production in Penicillium species.</title>
        <authorList>
            <person name="Nielsen J.C."/>
            <person name="Grijseels S."/>
            <person name="Prigent S."/>
            <person name="Ji B."/>
            <person name="Dainat J."/>
            <person name="Nielsen K.F."/>
            <person name="Frisvad J.C."/>
            <person name="Workman M."/>
            <person name="Nielsen J."/>
        </authorList>
    </citation>
    <scope>NUCLEOTIDE SEQUENCE [LARGE SCALE GENOMIC DNA]</scope>
    <source>
        <strain evidence="9">IBT 24891</strain>
    </source>
</reference>
<proteinExistence type="predicted"/>
<dbReference type="CDD" id="cd00067">
    <property type="entry name" value="GAL4"/>
    <property type="match status" value="1"/>
</dbReference>
<comment type="caution">
    <text evidence="8">The sequence shown here is derived from an EMBL/GenBank/DDBJ whole genome shotgun (WGS) entry which is preliminary data.</text>
</comment>
<keyword evidence="3" id="KW-0805">Transcription regulation</keyword>
<evidence type="ECO:0000256" key="3">
    <source>
        <dbReference type="ARBA" id="ARBA00023015"/>
    </source>
</evidence>
<keyword evidence="6" id="KW-0539">Nucleus</keyword>
<evidence type="ECO:0000256" key="6">
    <source>
        <dbReference type="ARBA" id="ARBA00023242"/>
    </source>
</evidence>
<dbReference type="InterPro" id="IPR001138">
    <property type="entry name" value="Zn2Cys6_DnaBD"/>
</dbReference>
<dbReference type="SMART" id="SM00906">
    <property type="entry name" value="Fungal_trans"/>
    <property type="match status" value="1"/>
</dbReference>
<comment type="subcellular location">
    <subcellularLocation>
        <location evidence="1">Nucleus</location>
    </subcellularLocation>
</comment>
<dbReference type="Proteomes" id="UP000191285">
    <property type="component" value="Unassembled WGS sequence"/>
</dbReference>
<evidence type="ECO:0000313" key="8">
    <source>
        <dbReference type="EMBL" id="OQE22555.1"/>
    </source>
</evidence>
<dbReference type="STRING" id="303698.A0A1V6T8A9"/>
<dbReference type="Gene3D" id="4.10.240.10">
    <property type="entry name" value="Zn(2)-C6 fungal-type DNA-binding domain"/>
    <property type="match status" value="1"/>
</dbReference>
<keyword evidence="4" id="KW-0238">DNA-binding</keyword>
<keyword evidence="5" id="KW-0804">Transcription</keyword>
<evidence type="ECO:0000256" key="2">
    <source>
        <dbReference type="ARBA" id="ARBA00022723"/>
    </source>
</evidence>
<organism evidence="8 9">
    <name type="scientific">Penicillium steckii</name>
    <dbReference type="NCBI Taxonomy" id="303698"/>
    <lineage>
        <taxon>Eukaryota</taxon>
        <taxon>Fungi</taxon>
        <taxon>Dikarya</taxon>
        <taxon>Ascomycota</taxon>
        <taxon>Pezizomycotina</taxon>
        <taxon>Eurotiomycetes</taxon>
        <taxon>Eurotiomycetidae</taxon>
        <taxon>Eurotiales</taxon>
        <taxon>Aspergillaceae</taxon>
        <taxon>Penicillium</taxon>
    </lineage>
</organism>
<dbReference type="GO" id="GO:0003677">
    <property type="term" value="F:DNA binding"/>
    <property type="evidence" value="ECO:0007669"/>
    <property type="project" value="UniProtKB-KW"/>
</dbReference>
<evidence type="ECO:0000256" key="1">
    <source>
        <dbReference type="ARBA" id="ARBA00004123"/>
    </source>
</evidence>
<dbReference type="EMBL" id="MLKD01000010">
    <property type="protein sequence ID" value="OQE22555.1"/>
    <property type="molecule type" value="Genomic_DNA"/>
</dbReference>